<dbReference type="InterPro" id="IPR044023">
    <property type="entry name" value="Ig_7"/>
</dbReference>
<dbReference type="Pfam" id="PF13585">
    <property type="entry name" value="CHU_C"/>
    <property type="match status" value="1"/>
</dbReference>
<evidence type="ECO:0000259" key="1">
    <source>
        <dbReference type="Pfam" id="PF19081"/>
    </source>
</evidence>
<gene>
    <name evidence="2" type="ORF">J3359_11720</name>
</gene>
<dbReference type="AlphaFoldDB" id="A0A975CLM7"/>
<dbReference type="InterPro" id="IPR013783">
    <property type="entry name" value="Ig-like_fold"/>
</dbReference>
<dbReference type="Proteomes" id="UP000663920">
    <property type="component" value="Chromosome"/>
</dbReference>
<dbReference type="EMBL" id="CP071869">
    <property type="protein sequence ID" value="QTE21490.1"/>
    <property type="molecule type" value="Genomic_DNA"/>
</dbReference>
<dbReference type="RefSeq" id="WP_208077048.1">
    <property type="nucleotide sequence ID" value="NZ_CP071869.1"/>
</dbReference>
<dbReference type="InterPro" id="IPR036179">
    <property type="entry name" value="Ig-like_dom_sf"/>
</dbReference>
<feature type="domain" description="Ig-like" evidence="1">
    <location>
        <begin position="225"/>
        <end position="298"/>
    </location>
</feature>
<keyword evidence="3" id="KW-1185">Reference proteome</keyword>
<organism evidence="2 3">
    <name type="scientific">Polaribacter cellanae</name>
    <dbReference type="NCBI Taxonomy" id="2818493"/>
    <lineage>
        <taxon>Bacteria</taxon>
        <taxon>Pseudomonadati</taxon>
        <taxon>Bacteroidota</taxon>
        <taxon>Flavobacteriia</taxon>
        <taxon>Flavobacteriales</taxon>
        <taxon>Flavobacteriaceae</taxon>
    </lineage>
</organism>
<evidence type="ECO:0000313" key="3">
    <source>
        <dbReference type="Proteomes" id="UP000663920"/>
    </source>
</evidence>
<reference evidence="2 3" key="1">
    <citation type="submission" date="2021-03" db="EMBL/GenBank/DDBJ databases">
        <title>Complete genome of Polaribacter_sp.SM13.</title>
        <authorList>
            <person name="Jeong S.W."/>
            <person name="Bae J.W."/>
        </authorList>
    </citation>
    <scope>NUCLEOTIDE SEQUENCE [LARGE SCALE GENOMIC DNA]</scope>
    <source>
        <strain evidence="2 3">SM13</strain>
    </source>
</reference>
<dbReference type="KEGG" id="pcea:J3359_11720"/>
<dbReference type="SUPFAM" id="SSF48726">
    <property type="entry name" value="Immunoglobulin"/>
    <property type="match status" value="2"/>
</dbReference>
<dbReference type="Pfam" id="PF19081">
    <property type="entry name" value="Ig_7"/>
    <property type="match status" value="1"/>
</dbReference>
<proteinExistence type="predicted"/>
<dbReference type="Gene3D" id="2.60.40.10">
    <property type="entry name" value="Immunoglobulins"/>
    <property type="match status" value="3"/>
</dbReference>
<evidence type="ECO:0000313" key="2">
    <source>
        <dbReference type="EMBL" id="QTE21490.1"/>
    </source>
</evidence>
<accession>A0A975CLM7</accession>
<name>A0A975CLM7_9FLAO</name>
<sequence>MPLDSKIIKKRTPISFLLIFSTLILVSQTLEKPILQFSYVCASNSFNNFEIEIAYNTAAFNNNNVFSVELSNKDGDFSLPTVLQTISNQNSSYKFKTNVQFPKKLYGKGYKIRIKSSSPEKISPSSNAFEAYYLTSDRLILNNFTDVILCDGATKEIALNIQSAASYQWYKDGKKIGLGGPKLEVSEPGLYYTEIYYGSCYNAVISNMVEVTKLPKVVSKLKGSSKVEICSTASYVLEMTVDNPNYKYRWYKNGVRIQPAPDYKPSLTVSGNDSFGKYYVEIENENGCVGTSQEVEITEVSSNLTVDAIGDTSTYILKGETKTLKIEHSATNATVVWYKNGIEIPNSNKNQINIIDSGVYYAKVIGNGGSCSTSKNSSEFTVHKIVKFIPKITYKSTYNSCNSEKTSLKLETLKAFDSESNEYNVLENQYQYVKFQWKKRDVNLNGFTNAEISIDTFEKNGEYSLEVSSNAVNNVSNKVPVLLKTPEITIVSSSTSNKICDAKSITLGTSNNNNFTYKWLKDNLVVSNATDAEITINKPGAYQLVATGFGCSTTSNTIIITSFDASSVQLDTPLDIILGSGETKKINASGGDSYIWLDENKNVLGTGSSLEINTKGVYVLEASVNGCKVIKTISVFTNQATNIPNALTLNGDGLNDVWVLPSKYAFNKNVYVKIYNSRGKLVLETNNYQNNWPNKTLIDKNQLFFYVIKNKNKTIKKGTISVIK</sequence>
<protein>
    <submittedName>
        <fullName evidence="2">Gliding motility-associated C-terminal domain-containing protein</fullName>
    </submittedName>
</protein>